<dbReference type="EMBL" id="QEWQ01000001">
    <property type="protein sequence ID" value="PWD81888.1"/>
    <property type="molecule type" value="Genomic_DNA"/>
</dbReference>
<evidence type="ECO:0000313" key="3">
    <source>
        <dbReference type="Proteomes" id="UP000245020"/>
    </source>
</evidence>
<dbReference type="Gene3D" id="1.20.120.740">
    <property type="entry name" value="YgfB uncharacterised protein family UPF0149, PF03695"/>
    <property type="match status" value="1"/>
</dbReference>
<proteinExistence type="inferred from homology"/>
<dbReference type="OrthoDB" id="9783391at2"/>
<comment type="caution">
    <text evidence="2">The sequence shown here is derived from an EMBL/GenBank/DDBJ whole genome shotgun (WGS) entry which is preliminary data.</text>
</comment>
<dbReference type="RefSeq" id="WP_109188508.1">
    <property type="nucleotide sequence ID" value="NZ_BMYA01000001.1"/>
</dbReference>
<name>A0A2U2AGV9_9GAMM</name>
<reference evidence="3" key="1">
    <citation type="submission" date="2018-05" db="EMBL/GenBank/DDBJ databases">
        <title>Ignatzschineria dubaiensis sp. nov., isolated from necrotic foot tissues of dromedaries (Camelus dromedarius) and associated maggots in Dubai, United Arab Emirates.</title>
        <authorList>
            <person name="Tsang C.C."/>
            <person name="Tang J.Y.M."/>
            <person name="Fong J.Y.H."/>
            <person name="Kinne J."/>
            <person name="Lee H.H."/>
            <person name="Joseph M."/>
            <person name="Jose S."/>
            <person name="Schuster R.K."/>
            <person name="Tang Y."/>
            <person name="Sivakumar S."/>
            <person name="Chen J.H.K."/>
            <person name="Teng J.L.L."/>
            <person name="Lau S.K.P."/>
            <person name="Wernery U."/>
            <person name="Woo P.C.Y."/>
        </authorList>
    </citation>
    <scope>NUCLEOTIDE SEQUENCE [LARGE SCALE GENOMIC DNA]</scope>
    <source>
        <strain evidence="3">KCTC 22644</strain>
    </source>
</reference>
<dbReference type="GO" id="GO:0005829">
    <property type="term" value="C:cytosol"/>
    <property type="evidence" value="ECO:0007669"/>
    <property type="project" value="TreeGrafter"/>
</dbReference>
<evidence type="ECO:0000313" key="2">
    <source>
        <dbReference type="EMBL" id="PWD81888.1"/>
    </source>
</evidence>
<evidence type="ECO:0000256" key="1">
    <source>
        <dbReference type="ARBA" id="ARBA00038308"/>
    </source>
</evidence>
<dbReference type="Pfam" id="PF03695">
    <property type="entry name" value="UPF0149"/>
    <property type="match status" value="1"/>
</dbReference>
<accession>A0A2U2AGV9</accession>
<comment type="similarity">
    <text evidence="1">Belongs to the UPF0149 family.</text>
</comment>
<dbReference type="AlphaFoldDB" id="A0A2U2AGV9"/>
<organism evidence="2 3">
    <name type="scientific">Ignatzschineria ureiclastica</name>
    <dbReference type="NCBI Taxonomy" id="472582"/>
    <lineage>
        <taxon>Bacteria</taxon>
        <taxon>Pseudomonadati</taxon>
        <taxon>Pseudomonadota</taxon>
        <taxon>Gammaproteobacteria</taxon>
        <taxon>Cardiobacteriales</taxon>
        <taxon>Ignatzschineriaceae</taxon>
        <taxon>Ignatzschineria</taxon>
    </lineage>
</organism>
<dbReference type="SUPFAM" id="SSF101327">
    <property type="entry name" value="YgfB-like"/>
    <property type="match status" value="1"/>
</dbReference>
<dbReference type="PANTHER" id="PTHR37528:SF1">
    <property type="entry name" value="UPF0149 PROTEIN YGFB"/>
    <property type="match status" value="1"/>
</dbReference>
<keyword evidence="3" id="KW-1185">Reference proteome</keyword>
<dbReference type="InterPro" id="IPR036255">
    <property type="entry name" value="YgfB-like_sf"/>
</dbReference>
<dbReference type="PANTHER" id="PTHR37528">
    <property type="entry name" value="UPF0149 PROTEIN YGFB"/>
    <property type="match status" value="1"/>
</dbReference>
<sequence length="178" mass="20523">MQEAPAITYDLLQSQFEGLNLAEAQGILVALLCGTSFDHFQDWMQELHRIQEGNQPLNEEILKILYEKTVAEMDSTEFNLRLLIAEEDHLKERIEGFISWCYGFSYGFGLSSELYKGLDEDGRDFIRYVIEFSSLDVESVMGDLASEEDRLAVEELVEFVRVGALMLYFHLKDQPKVH</sequence>
<evidence type="ECO:0008006" key="4">
    <source>
        <dbReference type="Google" id="ProtNLM"/>
    </source>
</evidence>
<dbReference type="Proteomes" id="UP000245020">
    <property type="component" value="Unassembled WGS sequence"/>
</dbReference>
<dbReference type="InterPro" id="IPR011978">
    <property type="entry name" value="YgfB-like"/>
</dbReference>
<protein>
    <recommendedName>
        <fullName evidence="4">YecA family protein</fullName>
    </recommendedName>
</protein>
<gene>
    <name evidence="2" type="ORF">DC083_01525</name>
</gene>